<dbReference type="EMBL" id="NJHN03000023">
    <property type="protein sequence ID" value="KAH9425115.1"/>
    <property type="molecule type" value="Genomic_DNA"/>
</dbReference>
<protein>
    <recommendedName>
        <fullName evidence="12">Innexin</fullName>
    </recommendedName>
</protein>
<keyword evidence="11 12" id="KW-0407">Ion channel</keyword>
<dbReference type="Proteomes" id="UP000887458">
    <property type="component" value="Unassembled WGS sequence"/>
</dbReference>
<keyword evidence="14" id="KW-1185">Reference proteome</keyword>
<evidence type="ECO:0000313" key="14">
    <source>
        <dbReference type="Proteomes" id="UP000887458"/>
    </source>
</evidence>
<accession>A0ABQ8JRQ8</accession>
<comment type="similarity">
    <text evidence="12">Belongs to the pannexin family.</text>
</comment>
<evidence type="ECO:0000256" key="3">
    <source>
        <dbReference type="ARBA" id="ARBA00022448"/>
    </source>
</evidence>
<evidence type="ECO:0000256" key="5">
    <source>
        <dbReference type="ARBA" id="ARBA00022692"/>
    </source>
</evidence>
<reference evidence="13 14" key="2">
    <citation type="journal article" date="2022" name="Mol. Biol. Evol.">
        <title>Comparative Genomics Reveals Insights into the Divergent Evolution of Astigmatic Mites and Household Pest Adaptations.</title>
        <authorList>
            <person name="Xiong Q."/>
            <person name="Wan A.T."/>
            <person name="Liu X."/>
            <person name="Fung C.S."/>
            <person name="Xiao X."/>
            <person name="Malainual N."/>
            <person name="Hou J."/>
            <person name="Wang L."/>
            <person name="Wang M."/>
            <person name="Yang K.Y."/>
            <person name="Cui Y."/>
            <person name="Leung E.L."/>
            <person name="Nong W."/>
            <person name="Shin S.K."/>
            <person name="Au S.W."/>
            <person name="Jeong K.Y."/>
            <person name="Chew F.T."/>
            <person name="Hui J.H."/>
            <person name="Leung T.F."/>
            <person name="Tungtrongchitr A."/>
            <person name="Zhong N."/>
            <person name="Liu Z."/>
            <person name="Tsui S.K."/>
        </authorList>
    </citation>
    <scope>NUCLEOTIDE SEQUENCE [LARGE SCALE GENOMIC DNA]</scope>
    <source>
        <strain evidence="13">Derp</strain>
    </source>
</reference>
<evidence type="ECO:0000313" key="13">
    <source>
        <dbReference type="EMBL" id="KAH9425115.1"/>
    </source>
</evidence>
<evidence type="ECO:0000256" key="9">
    <source>
        <dbReference type="ARBA" id="ARBA00023065"/>
    </source>
</evidence>
<dbReference type="InterPro" id="IPR000990">
    <property type="entry name" value="Innexin"/>
</dbReference>
<evidence type="ECO:0000256" key="4">
    <source>
        <dbReference type="ARBA" id="ARBA00022475"/>
    </source>
</evidence>
<evidence type="ECO:0000256" key="7">
    <source>
        <dbReference type="ARBA" id="ARBA00022949"/>
    </source>
</evidence>
<evidence type="ECO:0000256" key="11">
    <source>
        <dbReference type="ARBA" id="ARBA00023303"/>
    </source>
</evidence>
<keyword evidence="3 12" id="KW-0813">Transport</keyword>
<keyword evidence="7" id="KW-0965">Cell junction</keyword>
<dbReference type="Pfam" id="PF00876">
    <property type="entry name" value="Innexin"/>
    <property type="match status" value="1"/>
</dbReference>
<evidence type="ECO:0000256" key="10">
    <source>
        <dbReference type="ARBA" id="ARBA00023136"/>
    </source>
</evidence>
<evidence type="ECO:0000256" key="12">
    <source>
        <dbReference type="RuleBase" id="RU010713"/>
    </source>
</evidence>
<comment type="subcellular location">
    <subcellularLocation>
        <location evidence="1">Cell junction</location>
        <location evidence="1">Gap junction</location>
    </subcellularLocation>
    <subcellularLocation>
        <location evidence="2 12">Cell membrane</location>
        <topology evidence="2 12">Multi-pass membrane protein</topology>
    </subcellularLocation>
</comment>
<keyword evidence="8 12" id="KW-1133">Transmembrane helix</keyword>
<evidence type="ECO:0000256" key="2">
    <source>
        <dbReference type="ARBA" id="ARBA00004651"/>
    </source>
</evidence>
<evidence type="ECO:0000256" key="8">
    <source>
        <dbReference type="ARBA" id="ARBA00022989"/>
    </source>
</evidence>
<organism evidence="13 14">
    <name type="scientific">Dermatophagoides pteronyssinus</name>
    <name type="common">European house dust mite</name>
    <dbReference type="NCBI Taxonomy" id="6956"/>
    <lineage>
        <taxon>Eukaryota</taxon>
        <taxon>Metazoa</taxon>
        <taxon>Ecdysozoa</taxon>
        <taxon>Arthropoda</taxon>
        <taxon>Chelicerata</taxon>
        <taxon>Arachnida</taxon>
        <taxon>Acari</taxon>
        <taxon>Acariformes</taxon>
        <taxon>Sarcoptiformes</taxon>
        <taxon>Astigmata</taxon>
        <taxon>Psoroptidia</taxon>
        <taxon>Analgoidea</taxon>
        <taxon>Pyroglyphidae</taxon>
        <taxon>Dermatophagoidinae</taxon>
        <taxon>Dermatophagoides</taxon>
    </lineage>
</organism>
<keyword evidence="6" id="KW-0303">Gap junction</keyword>
<feature type="transmembrane region" description="Helical" evidence="12">
    <location>
        <begin position="216"/>
        <end position="238"/>
    </location>
</feature>
<evidence type="ECO:0000256" key="6">
    <source>
        <dbReference type="ARBA" id="ARBA00022868"/>
    </source>
</evidence>
<keyword evidence="4" id="KW-1003">Cell membrane</keyword>
<keyword evidence="10 12" id="KW-0472">Membrane</keyword>
<reference evidence="13 14" key="1">
    <citation type="journal article" date="2018" name="J. Allergy Clin. Immunol.">
        <title>High-quality assembly of Dermatophagoides pteronyssinus genome and transcriptome reveals a wide range of novel allergens.</title>
        <authorList>
            <person name="Liu X.Y."/>
            <person name="Yang K.Y."/>
            <person name="Wang M.Q."/>
            <person name="Kwok J.S."/>
            <person name="Zeng X."/>
            <person name="Yang Z."/>
            <person name="Xiao X.J."/>
            <person name="Lau C.P."/>
            <person name="Li Y."/>
            <person name="Huang Z.M."/>
            <person name="Ba J.G."/>
            <person name="Yim A.K."/>
            <person name="Ouyang C.Y."/>
            <person name="Ngai S.M."/>
            <person name="Chan T.F."/>
            <person name="Leung E.L."/>
            <person name="Liu L."/>
            <person name="Liu Z.G."/>
            <person name="Tsui S.K."/>
        </authorList>
    </citation>
    <scope>NUCLEOTIDE SEQUENCE [LARGE SCALE GENOMIC DNA]</scope>
    <source>
        <strain evidence="13">Derp</strain>
    </source>
</reference>
<feature type="transmembrane region" description="Helical" evidence="12">
    <location>
        <begin position="149"/>
        <end position="170"/>
    </location>
</feature>
<feature type="transmembrane region" description="Helical" evidence="12">
    <location>
        <begin position="47"/>
        <end position="74"/>
    </location>
</feature>
<evidence type="ECO:0000256" key="1">
    <source>
        <dbReference type="ARBA" id="ARBA00004610"/>
    </source>
</evidence>
<comment type="caution">
    <text evidence="12">Lacks conserved residue(s) required for the propagation of feature annotation.</text>
</comment>
<name>A0ABQ8JRQ8_DERPT</name>
<gene>
    <name evidence="12" type="primary">inx</name>
    <name evidence="13" type="ORF">DERP_011843</name>
</gene>
<comment type="function">
    <text evidence="12">Structural component of the gap junctions.</text>
</comment>
<keyword evidence="5 12" id="KW-0812">Transmembrane</keyword>
<keyword evidence="9 12" id="KW-0406">Ion transport</keyword>
<comment type="caution">
    <text evidence="13">The sequence shown here is derived from an EMBL/GenBank/DDBJ whole genome shotgun (WGS) entry which is preliminary data.</text>
</comment>
<sequence length="429" mass="51770">MKFDFIQQRSGCPLLLDMDKIISRITGIKLDKFYNPISYYRQSFLQWFYHSFCFYFHLNILIIYLSSITIYPMIRCQHNSHYENVFIDHYCLFNSTYLIDYRLSLSSSERLYYQQTWFSNIHSNDIQPNQNSNDDDDDSYYYSIRFHHYYPHLIAIFTILLSINFMANFLRIKMNSFHRKLLYNDPCRYFHCKIRKRKNQKQKTRKMKMKKPFICLKYYHCLLIFFDTESIIMIGLYFQILILNFNFNQDIFWYGFRIFNYYIFTIIKNDNIAANVFELMFPIFTKCSIRTFGTSGMEIHYDGLCQLRYNYFNRITFTLICNGNDVDDENRIDHETLKIIFRKHMDLDIFITINCLIEQFGSKRTKQILSIRPFVNNNDNMNEKEIALLEMNDNGNGNDNNGTIINVDQISFNKPEQLQQQRSLPSLSA</sequence>
<proteinExistence type="inferred from homology"/>
<dbReference type="PROSITE" id="PS51013">
    <property type="entry name" value="PANNEXIN"/>
    <property type="match status" value="1"/>
</dbReference>